<evidence type="ECO:0000313" key="2">
    <source>
        <dbReference type="Proteomes" id="UP001162992"/>
    </source>
</evidence>
<dbReference type="EMBL" id="CM055107">
    <property type="protein sequence ID" value="KAJ7527804.1"/>
    <property type="molecule type" value="Genomic_DNA"/>
</dbReference>
<dbReference type="Proteomes" id="UP001162992">
    <property type="component" value="Chromosome 16"/>
</dbReference>
<accession>A0ACC2BDJ0</accession>
<organism evidence="1 2">
    <name type="scientific">Diphasiastrum complanatum</name>
    <name type="common">Issler's clubmoss</name>
    <name type="synonym">Lycopodium complanatum</name>
    <dbReference type="NCBI Taxonomy" id="34168"/>
    <lineage>
        <taxon>Eukaryota</taxon>
        <taxon>Viridiplantae</taxon>
        <taxon>Streptophyta</taxon>
        <taxon>Embryophyta</taxon>
        <taxon>Tracheophyta</taxon>
        <taxon>Lycopodiopsida</taxon>
        <taxon>Lycopodiales</taxon>
        <taxon>Lycopodiaceae</taxon>
        <taxon>Lycopodioideae</taxon>
        <taxon>Diphasiastrum</taxon>
    </lineage>
</organism>
<keyword evidence="2" id="KW-1185">Reference proteome</keyword>
<sequence>MASTKWQEVLKKFLNLKSRGDEFGADEEENSPYNEEDSSELLPHKAPQSYRMLLRGQSEALFTELVDVQDLRIFVGTWNVAGKSPPTDLEMTEWLSTKDQVDLYIIGFQEIVPLNAGNVLGAEDEGPAGKWEALIRKTLNNSSPAYKNNERAAQYMETEHLSNPQGVLEEEVEKKALPAELALCTSEKKQQRCLLKQSGLSQQKAIRKAKSATEEIFLTWWPDTVAQRQKNQSQELEGTCDESKFSGSNIDFQEDQSNIKLKTAYVRIVSKQMVGIFLTVWIRKEIRIHVQNPKVSCIGCGFMGYYGNKGSIAVSMSLHQTSFCFVCSHLTSGDKEGDELRRNADVTEILRKTHFHRSSKMDGEDLPESILAHDRIIWLGDLNYRLSLSDMETRNLVAKEDWRALLEKDQLKIEQCAGRVFQGWEEGPILFPPTYKYVINSGHYSGEFQNSGEKQRTPAWCDRILWFGKGLKQIFYCRGEYTFSDHRPVKAIFSADVDILNPRKLKRVSTIWKISSAGTDRGECSPINLEFLNEHLEKDKEIVHRIVTLIQLDRFLHLLPFLQRFYNVHFLRALHKYDHKLYDIDKGNEAIEDLYSLLYGKK</sequence>
<gene>
    <name evidence="1" type="ORF">O6H91_16G071700</name>
</gene>
<proteinExistence type="predicted"/>
<protein>
    <submittedName>
        <fullName evidence="1">Uncharacterized protein</fullName>
    </submittedName>
</protein>
<evidence type="ECO:0000313" key="1">
    <source>
        <dbReference type="EMBL" id="KAJ7527804.1"/>
    </source>
</evidence>
<reference evidence="2" key="1">
    <citation type="journal article" date="2024" name="Proc. Natl. Acad. Sci. U.S.A.">
        <title>Extraordinary preservation of gene collinearity over three hundred million years revealed in homosporous lycophytes.</title>
        <authorList>
            <person name="Li C."/>
            <person name="Wickell D."/>
            <person name="Kuo L.Y."/>
            <person name="Chen X."/>
            <person name="Nie B."/>
            <person name="Liao X."/>
            <person name="Peng D."/>
            <person name="Ji J."/>
            <person name="Jenkins J."/>
            <person name="Williams M."/>
            <person name="Shu S."/>
            <person name="Plott C."/>
            <person name="Barry K."/>
            <person name="Rajasekar S."/>
            <person name="Grimwood J."/>
            <person name="Han X."/>
            <person name="Sun S."/>
            <person name="Hou Z."/>
            <person name="He W."/>
            <person name="Dai G."/>
            <person name="Sun C."/>
            <person name="Schmutz J."/>
            <person name="Leebens-Mack J.H."/>
            <person name="Li F.W."/>
            <person name="Wang L."/>
        </authorList>
    </citation>
    <scope>NUCLEOTIDE SEQUENCE [LARGE SCALE GENOMIC DNA]</scope>
    <source>
        <strain evidence="2">cv. PW_Plant_1</strain>
    </source>
</reference>
<comment type="caution">
    <text evidence="1">The sequence shown here is derived from an EMBL/GenBank/DDBJ whole genome shotgun (WGS) entry which is preliminary data.</text>
</comment>
<name>A0ACC2BDJ0_DIPCM</name>